<proteinExistence type="predicted"/>
<dbReference type="Proteomes" id="UP000499080">
    <property type="component" value="Unassembled WGS sequence"/>
</dbReference>
<evidence type="ECO:0000256" key="1">
    <source>
        <dbReference type="SAM" id="MobiDB-lite"/>
    </source>
</evidence>
<gene>
    <name evidence="2" type="ORF">AVEN_18969_1</name>
</gene>
<evidence type="ECO:0000313" key="2">
    <source>
        <dbReference type="EMBL" id="GBO08590.1"/>
    </source>
</evidence>
<organism evidence="2 3">
    <name type="scientific">Araneus ventricosus</name>
    <name type="common">Orbweaver spider</name>
    <name type="synonym">Epeira ventricosa</name>
    <dbReference type="NCBI Taxonomy" id="182803"/>
    <lineage>
        <taxon>Eukaryota</taxon>
        <taxon>Metazoa</taxon>
        <taxon>Ecdysozoa</taxon>
        <taxon>Arthropoda</taxon>
        <taxon>Chelicerata</taxon>
        <taxon>Arachnida</taxon>
        <taxon>Araneae</taxon>
        <taxon>Araneomorphae</taxon>
        <taxon>Entelegynae</taxon>
        <taxon>Araneoidea</taxon>
        <taxon>Araneidae</taxon>
        <taxon>Araneus</taxon>
    </lineage>
</organism>
<accession>A0A4Y2UAI7</accession>
<dbReference type="AlphaFoldDB" id="A0A4Y2UAI7"/>
<feature type="region of interest" description="Disordered" evidence="1">
    <location>
        <begin position="1"/>
        <end position="23"/>
    </location>
</feature>
<protein>
    <submittedName>
        <fullName evidence="2">Uncharacterized protein</fullName>
    </submittedName>
</protein>
<dbReference type="EMBL" id="BGPR01034281">
    <property type="protein sequence ID" value="GBO08590.1"/>
    <property type="molecule type" value="Genomic_DNA"/>
</dbReference>
<evidence type="ECO:0000313" key="3">
    <source>
        <dbReference type="Proteomes" id="UP000499080"/>
    </source>
</evidence>
<keyword evidence="3" id="KW-1185">Reference proteome</keyword>
<name>A0A4Y2UAI7_ARAVE</name>
<reference evidence="2 3" key="1">
    <citation type="journal article" date="2019" name="Sci. Rep.">
        <title>Orb-weaving spider Araneus ventricosus genome elucidates the spidroin gene catalogue.</title>
        <authorList>
            <person name="Kono N."/>
            <person name="Nakamura H."/>
            <person name="Ohtoshi R."/>
            <person name="Moran D.A.P."/>
            <person name="Shinohara A."/>
            <person name="Yoshida Y."/>
            <person name="Fujiwara M."/>
            <person name="Mori M."/>
            <person name="Tomita M."/>
            <person name="Arakawa K."/>
        </authorList>
    </citation>
    <scope>NUCLEOTIDE SEQUENCE [LARGE SCALE GENOMIC DNA]</scope>
</reference>
<comment type="caution">
    <text evidence="2">The sequence shown here is derived from an EMBL/GenBank/DDBJ whole genome shotgun (WGS) entry which is preliminary data.</text>
</comment>
<sequence length="70" mass="7944">MIETHSDDREEASDNDCAEKRSTSKEAFHCLQTAIKWTTFLPLGSQEEKEFDSHAKTPQKTLYGISSISH</sequence>